<dbReference type="Pfam" id="PF02112">
    <property type="entry name" value="PDEase_II"/>
    <property type="match status" value="1"/>
</dbReference>
<keyword evidence="4" id="KW-1185">Reference proteome</keyword>
<dbReference type="Pfam" id="PF13487">
    <property type="entry name" value="HD_5"/>
    <property type="match status" value="1"/>
</dbReference>
<evidence type="ECO:0000313" key="3">
    <source>
        <dbReference type="EMBL" id="QOP40455.1"/>
    </source>
</evidence>
<dbReference type="GO" id="GO:0006198">
    <property type="term" value="P:cAMP catabolic process"/>
    <property type="evidence" value="ECO:0007669"/>
    <property type="project" value="InterPro"/>
</dbReference>
<dbReference type="InterPro" id="IPR029016">
    <property type="entry name" value="GAF-like_dom_sf"/>
</dbReference>
<dbReference type="Gene3D" id="1.10.3210.10">
    <property type="entry name" value="Hypothetical protein af1432"/>
    <property type="match status" value="1"/>
</dbReference>
<dbReference type="SUPFAM" id="SSF56281">
    <property type="entry name" value="Metallo-hydrolase/oxidoreductase"/>
    <property type="match status" value="1"/>
</dbReference>
<organism evidence="3 4">
    <name type="scientific">Sulfurimonas marina</name>
    <dbReference type="NCBI Taxonomy" id="2590551"/>
    <lineage>
        <taxon>Bacteria</taxon>
        <taxon>Pseudomonadati</taxon>
        <taxon>Campylobacterota</taxon>
        <taxon>Epsilonproteobacteria</taxon>
        <taxon>Campylobacterales</taxon>
        <taxon>Sulfurimonadaceae</taxon>
        <taxon>Sulfurimonas</taxon>
    </lineage>
</organism>
<dbReference type="PANTHER" id="PTHR45228:SF9">
    <property type="entry name" value="3'3'-CGAMP-SPECIFIC PHOSPHODIESTERASE 2"/>
    <property type="match status" value="1"/>
</dbReference>
<sequence>MKNEIGSLGATELLELIFVYLAEVSSRRNYDEVIELLASMGKALSSADRCSVWIVSDDKRTIKTKVAQGIAPIELPIDSGIVGESIVNGTRYIIDDVYKDERFNRYIDEKTGYTTRSMMVIPMYDYNENVIGAFQVINRQGNGGIFDNRDMERLTLATTYAAETIVSAKLTQEIEETQREVVFTMGAVGESRSKETGNHVKRVAEYSKLLALKYGLSKKEAELLKQASPMHDIGKVAIPDSILNKNGRFNEDERKIMDTHAQLGFDILQGSERKLLKAAAIVAHQHHEKYDGSGYPQGLIGEDIHIYGRITAIADVFDALGSDRVYKKAWDDERIIELFKEEKGKHFDPTLLDIFFENIEQFYAIRDTFKDEYKYVEEKINKTRNIKVLGAYGTKAKGFGTTSFSLNKTDVIDAGNLLEALGEESIHVKNIWLTHQHLDHIVDIAYIIDNYFGIRKDTINILGTKGTIDAIKKHFLNDEVWPDFSKIKLPNGEHVVKYTEIELGHEYKISENESIRAFDTEHTDSSCGYIYTREDSSILITADTGDLDSAIEEIEKDNSIQTVVLECSFPNELENLAIESKHLTPKMLFESLKNVKRKDFQLYINHIKPTFILQIAQEIEENKGFFTPKLVKDGDFLQF</sequence>
<dbReference type="SMART" id="SM00849">
    <property type="entry name" value="Lactamase_B"/>
    <property type="match status" value="1"/>
</dbReference>
<gene>
    <name evidence="3" type="ORF">FJR03_01320</name>
</gene>
<accession>A0A7M3V9M2</accession>
<dbReference type="KEGG" id="smax:FJR03_01320"/>
<dbReference type="PROSITE" id="PS51832">
    <property type="entry name" value="HD_GYP"/>
    <property type="match status" value="1"/>
</dbReference>
<feature type="domain" description="HD" evidence="1">
    <location>
        <begin position="196"/>
        <end position="320"/>
    </location>
</feature>
<dbReference type="PROSITE" id="PS51831">
    <property type="entry name" value="HD"/>
    <property type="match status" value="1"/>
</dbReference>
<dbReference type="SMART" id="SM00065">
    <property type="entry name" value="GAF"/>
    <property type="match status" value="1"/>
</dbReference>
<dbReference type="InterPro" id="IPR037522">
    <property type="entry name" value="HD_GYP_dom"/>
</dbReference>
<dbReference type="Gene3D" id="3.30.450.40">
    <property type="match status" value="1"/>
</dbReference>
<dbReference type="Proteomes" id="UP000593910">
    <property type="component" value="Chromosome"/>
</dbReference>
<dbReference type="SUPFAM" id="SSF55781">
    <property type="entry name" value="GAF domain-like"/>
    <property type="match status" value="1"/>
</dbReference>
<dbReference type="PANTHER" id="PTHR45228">
    <property type="entry name" value="CYCLIC DI-GMP PHOSPHODIESTERASE TM_0186-RELATED"/>
    <property type="match status" value="1"/>
</dbReference>
<dbReference type="InterPro" id="IPR000396">
    <property type="entry name" value="Pdiesterase2"/>
</dbReference>
<dbReference type="Pfam" id="PF01590">
    <property type="entry name" value="GAF"/>
    <property type="match status" value="1"/>
</dbReference>
<proteinExistence type="predicted"/>
<dbReference type="SMART" id="SM00471">
    <property type="entry name" value="HDc"/>
    <property type="match status" value="1"/>
</dbReference>
<evidence type="ECO:0000259" key="2">
    <source>
        <dbReference type="PROSITE" id="PS51832"/>
    </source>
</evidence>
<dbReference type="InterPro" id="IPR003018">
    <property type="entry name" value="GAF"/>
</dbReference>
<dbReference type="Gene3D" id="3.60.15.10">
    <property type="entry name" value="Ribonuclease Z/Hydroxyacylglutathione hydrolase-like"/>
    <property type="match status" value="1"/>
</dbReference>
<reference evidence="3 4" key="1">
    <citation type="submission" date="2019-06" db="EMBL/GenBank/DDBJ databases">
        <title>Sulfurimonas gotlandica sp. nov., a chemoautotrophic and psychrotolerant epsilonproteobacterium isolated from a pelagic redoxcline, and an emended description of the genus Sulfurimonas.</title>
        <authorList>
            <person name="Wang S."/>
            <person name="Jiang L."/>
            <person name="Shao Z."/>
        </authorList>
    </citation>
    <scope>NUCLEOTIDE SEQUENCE [LARGE SCALE GENOMIC DNA]</scope>
    <source>
        <strain evidence="3 4">B2</strain>
    </source>
</reference>
<name>A0A7M3V9M2_9BACT</name>
<evidence type="ECO:0000313" key="4">
    <source>
        <dbReference type="Proteomes" id="UP000593910"/>
    </source>
</evidence>
<dbReference type="EMBL" id="CP041165">
    <property type="protein sequence ID" value="QOP40455.1"/>
    <property type="molecule type" value="Genomic_DNA"/>
</dbReference>
<dbReference type="CDD" id="cd00077">
    <property type="entry name" value="HDc"/>
    <property type="match status" value="1"/>
</dbReference>
<dbReference type="InterPro" id="IPR003607">
    <property type="entry name" value="HD/PDEase_dom"/>
</dbReference>
<dbReference type="InterPro" id="IPR052020">
    <property type="entry name" value="Cyclic_di-GMP/3'3'-cGAMP_PDE"/>
</dbReference>
<dbReference type="PRINTS" id="PR00388">
    <property type="entry name" value="PDIESTERASE2"/>
</dbReference>
<dbReference type="GO" id="GO:0004115">
    <property type="term" value="F:3',5'-cyclic-AMP phosphodiesterase activity"/>
    <property type="evidence" value="ECO:0007669"/>
    <property type="project" value="InterPro"/>
</dbReference>
<dbReference type="AlphaFoldDB" id="A0A7M3V9M2"/>
<dbReference type="InterPro" id="IPR006674">
    <property type="entry name" value="HD_domain"/>
</dbReference>
<dbReference type="InterPro" id="IPR001279">
    <property type="entry name" value="Metallo-B-lactamas"/>
</dbReference>
<feature type="domain" description="HD-GYP" evidence="2">
    <location>
        <begin position="174"/>
        <end position="371"/>
    </location>
</feature>
<protein>
    <submittedName>
        <fullName evidence="3">HD domain-containing protein</fullName>
    </submittedName>
</protein>
<dbReference type="SUPFAM" id="SSF109604">
    <property type="entry name" value="HD-domain/PDEase-like"/>
    <property type="match status" value="1"/>
</dbReference>
<dbReference type="InterPro" id="IPR036866">
    <property type="entry name" value="RibonucZ/Hydroxyglut_hydro"/>
</dbReference>
<evidence type="ECO:0000259" key="1">
    <source>
        <dbReference type="PROSITE" id="PS51831"/>
    </source>
</evidence>